<evidence type="ECO:0000259" key="6">
    <source>
        <dbReference type="Pfam" id="PF22780"/>
    </source>
</evidence>
<keyword evidence="8" id="KW-1185">Reference proteome</keyword>
<keyword evidence="2" id="KW-0285">Flavoprotein</keyword>
<feature type="domain" description="RsdA/BaiN/AoA(So)-like insert" evidence="6">
    <location>
        <begin position="192"/>
        <end position="355"/>
    </location>
</feature>
<dbReference type="PRINTS" id="PR00368">
    <property type="entry name" value="FADPNR"/>
</dbReference>
<evidence type="ECO:0000256" key="2">
    <source>
        <dbReference type="ARBA" id="ARBA00022630"/>
    </source>
</evidence>
<dbReference type="NCBIfam" id="TIGR00275">
    <property type="entry name" value="aminoacetone oxidase family FAD-binding enzyme"/>
    <property type="match status" value="1"/>
</dbReference>
<dbReference type="Proteomes" id="UP000233425">
    <property type="component" value="Unassembled WGS sequence"/>
</dbReference>
<evidence type="ECO:0000256" key="4">
    <source>
        <dbReference type="SAM" id="SignalP"/>
    </source>
</evidence>
<dbReference type="PANTHER" id="PTHR42887:SF2">
    <property type="entry name" value="OS12G0638800 PROTEIN"/>
    <property type="match status" value="1"/>
</dbReference>
<dbReference type="SUPFAM" id="SSF51905">
    <property type="entry name" value="FAD/NAD(P)-binding domain"/>
    <property type="match status" value="1"/>
</dbReference>
<dbReference type="PANTHER" id="PTHR42887">
    <property type="entry name" value="OS12G0638800 PROTEIN"/>
    <property type="match status" value="1"/>
</dbReference>
<organism evidence="7 8">
    <name type="scientific">Ruminococcus bromii</name>
    <dbReference type="NCBI Taxonomy" id="40518"/>
    <lineage>
        <taxon>Bacteria</taxon>
        <taxon>Bacillati</taxon>
        <taxon>Bacillota</taxon>
        <taxon>Clostridia</taxon>
        <taxon>Eubacteriales</taxon>
        <taxon>Oscillospiraceae</taxon>
        <taxon>Ruminococcus</taxon>
    </lineage>
</organism>
<dbReference type="Pfam" id="PF22780">
    <property type="entry name" value="HI0933_like_1st"/>
    <property type="match status" value="1"/>
</dbReference>
<reference evidence="7" key="1">
    <citation type="journal article" date="2018" name="Environ. Microbiol.">
        <title>Sporulation capability and amylosome conservation among diverse human colonic and rumen isolates of the keystone starch-degrader Ruminococcus bromii.</title>
        <authorList>
            <person name="Mukhopadhya I."/>
            <person name="Morais S."/>
            <person name="Laverde-Gomez J."/>
            <person name="Sheridan P.O."/>
            <person name="Walker A.W."/>
            <person name="Kelly W."/>
            <person name="Klieve A.V."/>
            <person name="Ouwerkerk D."/>
            <person name="Duncan S.H."/>
            <person name="Louis P."/>
            <person name="Koropatkin N."/>
            <person name="Cockburn D."/>
            <person name="Kibler R."/>
            <person name="Cooper P.J."/>
            <person name="Sandoval C."/>
            <person name="Crost E."/>
            <person name="Juge N."/>
            <person name="Bayer E.A."/>
            <person name="Flint H.J."/>
        </authorList>
    </citation>
    <scope>NUCLEOTIDE SEQUENCE [LARGE SCALE GENOMIC DNA]</scope>
    <source>
        <strain evidence="7">ATCC 27255</strain>
    </source>
</reference>
<evidence type="ECO:0000256" key="1">
    <source>
        <dbReference type="ARBA" id="ARBA00001974"/>
    </source>
</evidence>
<dbReference type="InterPro" id="IPR055178">
    <property type="entry name" value="RsdA/BaiN/AoA(So)-like_dom"/>
</dbReference>
<comment type="cofactor">
    <cofactor evidence="1">
        <name>FAD</name>
        <dbReference type="ChEBI" id="CHEBI:57692"/>
    </cofactor>
</comment>
<dbReference type="RefSeq" id="WP_101029271.1">
    <property type="nucleotide sequence ID" value="NZ_CABMMZ010000063.1"/>
</dbReference>
<gene>
    <name evidence="7" type="ORF">RBATCC27255_01288</name>
</gene>
<dbReference type="Gene3D" id="2.40.30.10">
    <property type="entry name" value="Translation factors"/>
    <property type="match status" value="1"/>
</dbReference>
<evidence type="ECO:0000259" key="5">
    <source>
        <dbReference type="Pfam" id="PF03486"/>
    </source>
</evidence>
<dbReference type="Gene3D" id="1.10.8.260">
    <property type="entry name" value="HI0933 insert domain-like"/>
    <property type="match status" value="1"/>
</dbReference>
<evidence type="ECO:0000313" key="8">
    <source>
        <dbReference type="Proteomes" id="UP000233425"/>
    </source>
</evidence>
<dbReference type="InterPro" id="IPR023166">
    <property type="entry name" value="BaiN-like_dom_sf"/>
</dbReference>
<keyword evidence="4" id="KW-0732">Signal</keyword>
<sequence length="413" mass="45123">MMTSKKVVVIGAGAAGLMAGATAALYGASVTIIEKNKRVGRKIMITGKGRCNLANNCDVQTFINNVPVNGRFLYSAINAFTPEDTIEFFESKGLKTKTERGNRVFPASDRSVDVVDTMHNYAVESGCKIVCDTANSLILEDGAVIGVKCEENTYYADSVIICCGGKSYPLTGSTGDGYTLAKQAGHTIVPLKPSLVPFTSNDKQCKDMQGLALKNVALRIVDKNSKKTVYSDFGEMLFTHFGMSGPMILSASSHLRVIQPDRYIAEIDLKPALDFEHLDRRIQNDFKENSNRDVSNAFSKLLPRKIIVPVLKRWGVPFDKKCNSITKEERHALCEILKCFTVEISGFRPIEEAIITSGGVKTSEINPKTMESKLVSGLYFAGEVIDCDAYTGGFNLQIAWSTGRLAGENSAYI</sequence>
<dbReference type="InterPro" id="IPR057661">
    <property type="entry name" value="RsdA/BaiN/AoA(So)_Rossmann"/>
</dbReference>
<dbReference type="Pfam" id="PF03486">
    <property type="entry name" value="HI0933_like"/>
    <property type="match status" value="1"/>
</dbReference>
<comment type="caution">
    <text evidence="7">The sequence shown here is derived from an EMBL/GenBank/DDBJ whole genome shotgun (WGS) entry which is preliminary data.</text>
</comment>
<dbReference type="EMBL" id="NNSR01000063">
    <property type="protein sequence ID" value="PKD28234.1"/>
    <property type="molecule type" value="Genomic_DNA"/>
</dbReference>
<evidence type="ECO:0000313" key="7">
    <source>
        <dbReference type="EMBL" id="PKD28234.1"/>
    </source>
</evidence>
<name>A0A2N0UMN9_9FIRM</name>
<dbReference type="SUPFAM" id="SSF160996">
    <property type="entry name" value="HI0933 insert domain-like"/>
    <property type="match status" value="1"/>
</dbReference>
<proteinExistence type="predicted"/>
<evidence type="ECO:0000256" key="3">
    <source>
        <dbReference type="ARBA" id="ARBA00022827"/>
    </source>
</evidence>
<keyword evidence="3" id="KW-0274">FAD</keyword>
<protein>
    <submittedName>
        <fullName evidence="7">Tricarballylate dehydrogenase</fullName>
    </submittedName>
</protein>
<feature type="domain" description="RsdA/BaiN/AoA(So)-like Rossmann fold-like" evidence="5">
    <location>
        <begin position="6"/>
        <end position="408"/>
    </location>
</feature>
<feature type="chain" id="PRO_5014903360" evidence="4">
    <location>
        <begin position="24"/>
        <end position="413"/>
    </location>
</feature>
<dbReference type="InterPro" id="IPR036188">
    <property type="entry name" value="FAD/NAD-bd_sf"/>
</dbReference>
<feature type="signal peptide" evidence="4">
    <location>
        <begin position="1"/>
        <end position="23"/>
    </location>
</feature>
<dbReference type="InterPro" id="IPR004792">
    <property type="entry name" value="BaiN-like"/>
</dbReference>
<dbReference type="Gene3D" id="3.50.50.60">
    <property type="entry name" value="FAD/NAD(P)-binding domain"/>
    <property type="match status" value="1"/>
</dbReference>
<accession>A0A2N0UMN9</accession>
<dbReference type="AlphaFoldDB" id="A0A2N0UMN9"/>